<organism evidence="1 2">
    <name type="scientific">Nonomuraea longispora</name>
    <dbReference type="NCBI Taxonomy" id="1848320"/>
    <lineage>
        <taxon>Bacteria</taxon>
        <taxon>Bacillati</taxon>
        <taxon>Actinomycetota</taxon>
        <taxon>Actinomycetes</taxon>
        <taxon>Streptosporangiales</taxon>
        <taxon>Streptosporangiaceae</taxon>
        <taxon>Nonomuraea</taxon>
    </lineage>
</organism>
<protein>
    <recommendedName>
        <fullName evidence="3">Peptidase U32</fullName>
    </recommendedName>
</protein>
<evidence type="ECO:0008006" key="3">
    <source>
        <dbReference type="Google" id="ProtNLM"/>
    </source>
</evidence>
<accession>A0A4R4NJV6</accession>
<dbReference type="OrthoDB" id="244056at2"/>
<dbReference type="RefSeq" id="WP_132332886.1">
    <property type="nucleotide sequence ID" value="NZ_SMJZ01000043.1"/>
</dbReference>
<proteinExistence type="predicted"/>
<dbReference type="EMBL" id="SMJZ01000043">
    <property type="protein sequence ID" value="TDC07222.1"/>
    <property type="molecule type" value="Genomic_DNA"/>
</dbReference>
<keyword evidence="2" id="KW-1185">Reference proteome</keyword>
<comment type="caution">
    <text evidence="1">The sequence shown here is derived from an EMBL/GenBank/DDBJ whole genome shotgun (WGS) entry which is preliminary data.</text>
</comment>
<reference evidence="1 2" key="1">
    <citation type="submission" date="2019-02" db="EMBL/GenBank/DDBJ databases">
        <title>Draft genome sequences of novel Actinobacteria.</title>
        <authorList>
            <person name="Sahin N."/>
            <person name="Ay H."/>
            <person name="Saygin H."/>
        </authorList>
    </citation>
    <scope>NUCLEOTIDE SEQUENCE [LARGE SCALE GENOMIC DNA]</scope>
    <source>
        <strain evidence="1 2">KC201</strain>
    </source>
</reference>
<dbReference type="AlphaFoldDB" id="A0A4R4NJV6"/>
<evidence type="ECO:0000313" key="2">
    <source>
        <dbReference type="Proteomes" id="UP000295157"/>
    </source>
</evidence>
<evidence type="ECO:0000313" key="1">
    <source>
        <dbReference type="EMBL" id="TDC07222.1"/>
    </source>
</evidence>
<dbReference type="Proteomes" id="UP000295157">
    <property type="component" value="Unassembled WGS sequence"/>
</dbReference>
<gene>
    <name evidence="1" type="ORF">E1267_14065</name>
</gene>
<sequence length="334" mass="34998">MADGTVAGSPAVRTLVENGLLGALPPEAPASSLVFPGGGSWRVELPSVEGPAATEVALKEAESLGVPVHRISQGSGVTMLSDREIVDMVQLCQERSVELCLFARPGADWDVGASRLSPAGSPGTRARGTNQLRAAVEEIMRASDLGVASFLVADEGVLWAAHRLRATGKLPARTQLKVSVMSAPANPVSFAVQAGLGADTINVSSDLSLAQLAEMRGASDATIDFYVETPDNIGGFVRYGEIGDIVRVAAPVYLKFGLRNAPDIYPAGAQLDKVTLASARERVRRARLGLDQLARTPGIPPMAPLGARDQPALPRFAAPDISTVRTTHRPGSNR</sequence>
<name>A0A4R4NJV6_9ACTN</name>